<evidence type="ECO:0000313" key="2">
    <source>
        <dbReference type="Proteomes" id="UP000673383"/>
    </source>
</evidence>
<sequence length="334" mass="34392">MTRSVEELRRESERSRAELAATVDRLKDSITGTAEDIRHAVSPEHIKSEVSDFVGRTTQTWISDLKDKALENPIHTFAAGAAVVLPLMRLARGVPLPLLMIGAGLALTSKSVRARVQDAVDPLKDQAGQVLDRSRIAAQELQDNVQQTASSVRGGVAELADAAAGAAGGLKDKATQTFDTLAGKASEGTEAARDAFERLRSGAKDTVDAARDTAQQAPAKAREVIGDNAALIGGLGIAIGAIIAAALPPTEAETKVMGQASGNVRQAATDATASGFEAAKDAALSAADAVASSVADADLGKHASRMTEGVAERLKEAVGGVVAAAFDPNRNSNT</sequence>
<comment type="caution">
    <text evidence="1">The sequence shown here is derived from an EMBL/GenBank/DDBJ whole genome shotgun (WGS) entry which is preliminary data.</text>
</comment>
<proteinExistence type="predicted"/>
<reference evidence="1" key="1">
    <citation type="submission" date="2021-02" db="EMBL/GenBank/DDBJ databases">
        <title>Genomic Encyclopedia of Type Strains, Phase IV (KMG-V): Genome sequencing to study the core and pangenomes of soil and plant-associated prokaryotes.</title>
        <authorList>
            <person name="Whitman W."/>
        </authorList>
    </citation>
    <scope>NUCLEOTIDE SEQUENCE</scope>
    <source>
        <strain evidence="1">USDA 406</strain>
    </source>
</reference>
<evidence type="ECO:0000313" key="1">
    <source>
        <dbReference type="EMBL" id="MBP1294237.1"/>
    </source>
</evidence>
<gene>
    <name evidence="1" type="ORF">JOH49_003990</name>
</gene>
<dbReference type="Gene3D" id="1.20.120.20">
    <property type="entry name" value="Apolipoprotein"/>
    <property type="match status" value="1"/>
</dbReference>
<dbReference type="EMBL" id="JAFICZ010000001">
    <property type="protein sequence ID" value="MBP1294237.1"/>
    <property type="molecule type" value="Genomic_DNA"/>
</dbReference>
<organism evidence="1 2">
    <name type="scientific">Bradyrhizobium elkanii</name>
    <dbReference type="NCBI Taxonomy" id="29448"/>
    <lineage>
        <taxon>Bacteria</taxon>
        <taxon>Pseudomonadati</taxon>
        <taxon>Pseudomonadota</taxon>
        <taxon>Alphaproteobacteria</taxon>
        <taxon>Hyphomicrobiales</taxon>
        <taxon>Nitrobacteraceae</taxon>
        <taxon>Bradyrhizobium</taxon>
    </lineage>
</organism>
<protein>
    <submittedName>
        <fullName evidence="1">ElaB/YqjD/DUF883 family membrane-anchored ribosome-binding protein</fullName>
    </submittedName>
</protein>
<dbReference type="Proteomes" id="UP000673383">
    <property type="component" value="Unassembled WGS sequence"/>
</dbReference>
<name>A0A8I1Y7K6_BRAEL</name>
<dbReference type="AlphaFoldDB" id="A0A8I1Y7K6"/>
<dbReference type="RefSeq" id="WP_209944232.1">
    <property type="nucleotide sequence ID" value="NZ_JAFICZ010000001.1"/>
</dbReference>
<dbReference type="PANTHER" id="PTHR47372:SF11">
    <property type="entry name" value="RE19971P"/>
    <property type="match status" value="1"/>
</dbReference>
<dbReference type="PANTHER" id="PTHR47372">
    <property type="entry name" value="DAUER UP-REGULATED-RELATED"/>
    <property type="match status" value="1"/>
</dbReference>
<accession>A0A8I1Y7K6</accession>